<dbReference type="Pfam" id="PF03466">
    <property type="entry name" value="LysR_substrate"/>
    <property type="match status" value="1"/>
</dbReference>
<evidence type="ECO:0000256" key="1">
    <source>
        <dbReference type="ARBA" id="ARBA00009437"/>
    </source>
</evidence>
<dbReference type="SUPFAM" id="SSF46785">
    <property type="entry name" value="Winged helix' DNA-binding domain"/>
    <property type="match status" value="1"/>
</dbReference>
<dbReference type="InterPro" id="IPR005119">
    <property type="entry name" value="LysR_subst-bd"/>
</dbReference>
<name>A0A8J3FCA8_9BACI</name>
<dbReference type="Proteomes" id="UP000637720">
    <property type="component" value="Unassembled WGS sequence"/>
</dbReference>
<dbReference type="Pfam" id="PF00126">
    <property type="entry name" value="HTH_1"/>
    <property type="match status" value="1"/>
</dbReference>
<reference evidence="6" key="1">
    <citation type="journal article" date="2014" name="Int. J. Syst. Evol. Microbiol.">
        <title>Complete genome sequence of Corynebacterium casei LMG S-19264T (=DSM 44701T), isolated from a smear-ripened cheese.</title>
        <authorList>
            <consortium name="US DOE Joint Genome Institute (JGI-PGF)"/>
            <person name="Walter F."/>
            <person name="Albersmeier A."/>
            <person name="Kalinowski J."/>
            <person name="Ruckert C."/>
        </authorList>
    </citation>
    <scope>NUCLEOTIDE SEQUENCE</scope>
    <source>
        <strain evidence="6">JCM 14719</strain>
    </source>
</reference>
<keyword evidence="7" id="KW-1185">Reference proteome</keyword>
<keyword evidence="4" id="KW-0804">Transcription</keyword>
<evidence type="ECO:0000259" key="5">
    <source>
        <dbReference type="PROSITE" id="PS50931"/>
    </source>
</evidence>
<dbReference type="InterPro" id="IPR036388">
    <property type="entry name" value="WH-like_DNA-bd_sf"/>
</dbReference>
<comment type="caution">
    <text evidence="6">The sequence shown here is derived from an EMBL/GenBank/DDBJ whole genome shotgun (WGS) entry which is preliminary data.</text>
</comment>
<dbReference type="PRINTS" id="PR00039">
    <property type="entry name" value="HTHLYSR"/>
</dbReference>
<evidence type="ECO:0000256" key="3">
    <source>
        <dbReference type="ARBA" id="ARBA00023125"/>
    </source>
</evidence>
<feature type="domain" description="HTH lysR-type" evidence="5">
    <location>
        <begin position="1"/>
        <end position="58"/>
    </location>
</feature>
<dbReference type="CDD" id="cd05466">
    <property type="entry name" value="PBP2_LTTR_substrate"/>
    <property type="match status" value="1"/>
</dbReference>
<comment type="similarity">
    <text evidence="1">Belongs to the LysR transcriptional regulatory family.</text>
</comment>
<dbReference type="GO" id="GO:0003677">
    <property type="term" value="F:DNA binding"/>
    <property type="evidence" value="ECO:0007669"/>
    <property type="project" value="UniProtKB-KW"/>
</dbReference>
<dbReference type="EMBL" id="BMOF01000001">
    <property type="protein sequence ID" value="GGJ90789.1"/>
    <property type="molecule type" value="Genomic_DNA"/>
</dbReference>
<sequence length="312" mass="34058">MELRQLRYVVAVAETRHISRAAEQLHIAQPSLSQQIAKLERELGVPLFHRHAGGVELTDAGVRFVERARRILDLVADLEREMADVAELKKGRLVIGSLPVTGAHVLPCVLPAFRARYPGIEVQLVEEPTAKLIERAARGHVDLALLTLPLDAEALAWEVLGEEEILLAVPPGHPLAQRDEVPIAALADEPFILLKEGQGFRQIALELCHQAGFAPRIVFESSHIETVQSLVAAGMGVAFVPRMVARSGWEAFPPAYVCLAERPHRTLVLAWRKAGYRSRAAEAFVRLSRAMWGGEGHAVGEPGNEAARDGGA</sequence>
<dbReference type="InterPro" id="IPR036390">
    <property type="entry name" value="WH_DNA-bd_sf"/>
</dbReference>
<accession>A0A8J3FCA8</accession>
<evidence type="ECO:0000313" key="7">
    <source>
        <dbReference type="Proteomes" id="UP000637720"/>
    </source>
</evidence>
<dbReference type="PANTHER" id="PTHR30346:SF28">
    <property type="entry name" value="HTH-TYPE TRANSCRIPTIONAL REGULATOR CYNR"/>
    <property type="match status" value="1"/>
</dbReference>
<organism evidence="6 7">
    <name type="scientific">Calditerricola satsumensis</name>
    <dbReference type="NCBI Taxonomy" id="373054"/>
    <lineage>
        <taxon>Bacteria</taxon>
        <taxon>Bacillati</taxon>
        <taxon>Bacillota</taxon>
        <taxon>Bacilli</taxon>
        <taxon>Bacillales</taxon>
        <taxon>Bacillaceae</taxon>
        <taxon>Calditerricola</taxon>
    </lineage>
</organism>
<dbReference type="GO" id="GO:0003700">
    <property type="term" value="F:DNA-binding transcription factor activity"/>
    <property type="evidence" value="ECO:0007669"/>
    <property type="project" value="InterPro"/>
</dbReference>
<dbReference type="RefSeq" id="WP_083463152.1">
    <property type="nucleotide sequence ID" value="NZ_BMOF01000001.1"/>
</dbReference>
<evidence type="ECO:0000313" key="6">
    <source>
        <dbReference type="EMBL" id="GGJ90789.1"/>
    </source>
</evidence>
<dbReference type="PROSITE" id="PS50931">
    <property type="entry name" value="HTH_LYSR"/>
    <property type="match status" value="1"/>
</dbReference>
<dbReference type="AlphaFoldDB" id="A0A8J3FCA8"/>
<dbReference type="Gene3D" id="3.40.190.290">
    <property type="match status" value="1"/>
</dbReference>
<dbReference type="GO" id="GO:0032993">
    <property type="term" value="C:protein-DNA complex"/>
    <property type="evidence" value="ECO:0007669"/>
    <property type="project" value="TreeGrafter"/>
</dbReference>
<protein>
    <submittedName>
        <fullName evidence="6">Putative HTH-type transcriptional regulator YcgK</fullName>
    </submittedName>
</protein>
<proteinExistence type="inferred from homology"/>
<dbReference type="FunFam" id="1.10.10.10:FF:000001">
    <property type="entry name" value="LysR family transcriptional regulator"/>
    <property type="match status" value="1"/>
</dbReference>
<dbReference type="SUPFAM" id="SSF53850">
    <property type="entry name" value="Periplasmic binding protein-like II"/>
    <property type="match status" value="1"/>
</dbReference>
<keyword evidence="3" id="KW-0238">DNA-binding</keyword>
<reference evidence="6" key="2">
    <citation type="submission" date="2020-09" db="EMBL/GenBank/DDBJ databases">
        <authorList>
            <person name="Sun Q."/>
            <person name="Ohkuma M."/>
        </authorList>
    </citation>
    <scope>NUCLEOTIDE SEQUENCE</scope>
    <source>
        <strain evidence="6">JCM 14719</strain>
    </source>
</reference>
<evidence type="ECO:0000256" key="4">
    <source>
        <dbReference type="ARBA" id="ARBA00023163"/>
    </source>
</evidence>
<gene>
    <name evidence="6" type="primary">ycgK</name>
    <name evidence="6" type="ORF">GCM10007043_00600</name>
</gene>
<dbReference type="PANTHER" id="PTHR30346">
    <property type="entry name" value="TRANSCRIPTIONAL DUAL REGULATOR HCAR-RELATED"/>
    <property type="match status" value="1"/>
</dbReference>
<keyword evidence="2" id="KW-0805">Transcription regulation</keyword>
<evidence type="ECO:0000256" key="2">
    <source>
        <dbReference type="ARBA" id="ARBA00023015"/>
    </source>
</evidence>
<dbReference type="Gene3D" id="1.10.10.10">
    <property type="entry name" value="Winged helix-like DNA-binding domain superfamily/Winged helix DNA-binding domain"/>
    <property type="match status" value="1"/>
</dbReference>
<dbReference type="InterPro" id="IPR000847">
    <property type="entry name" value="LysR_HTH_N"/>
</dbReference>